<dbReference type="Proteomes" id="UP000183053">
    <property type="component" value="Unassembled WGS sequence"/>
</dbReference>
<keyword evidence="2" id="KW-1133">Transmembrane helix</keyword>
<feature type="transmembrane region" description="Helical" evidence="2">
    <location>
        <begin position="116"/>
        <end position="137"/>
    </location>
</feature>
<feature type="transmembrane region" description="Helical" evidence="2">
    <location>
        <begin position="246"/>
        <end position="272"/>
    </location>
</feature>
<dbReference type="RefSeq" id="WP_068565949.1">
    <property type="nucleotide sequence ID" value="NZ_FNLF01000002.1"/>
</dbReference>
<dbReference type="STRING" id="47312.SAMN04489765_1746"/>
<dbReference type="OrthoDB" id="121140at2"/>
<protein>
    <recommendedName>
        <fullName evidence="3">DUF7847 domain-containing protein</fullName>
    </recommendedName>
</protein>
<feature type="compositionally biased region" description="Polar residues" evidence="1">
    <location>
        <begin position="1"/>
        <end position="13"/>
    </location>
</feature>
<feature type="domain" description="DUF7847" evidence="3">
    <location>
        <begin position="105"/>
        <end position="374"/>
    </location>
</feature>
<proteinExistence type="predicted"/>
<gene>
    <name evidence="4" type="ORF">SAMN04489765_1746</name>
</gene>
<evidence type="ECO:0000256" key="1">
    <source>
        <dbReference type="SAM" id="MobiDB-lite"/>
    </source>
</evidence>
<accession>A0A1H1DI78</accession>
<name>A0A1H1DI78_9ACTN</name>
<feature type="region of interest" description="Disordered" evidence="1">
    <location>
        <begin position="1"/>
        <end position="87"/>
    </location>
</feature>
<dbReference type="AlphaFoldDB" id="A0A1H1DI78"/>
<dbReference type="EMBL" id="FNLF01000002">
    <property type="protein sequence ID" value="SDQ76251.1"/>
    <property type="molecule type" value="Genomic_DNA"/>
</dbReference>
<sequence>MNPDGTGNQPSDDQQGHHGQWGQSPYDAPQSGYPPQYPQSGPPQYPGEQWTSPYGQEPGYAQPGYAQPGYAQPGDGQPAPGWGPPDVKVGTVPLRPLGLGDLYGGAVAAIRSNPGVMVGFTAAAVVIMQVLTVLAQIPLTRIATDADADSDEGVGELLAAMGASFGVGIIAAIGSLLLTAVLTVAAARSVLGDRTSSGQALRAVGPRLLPLIGLALLQALIILVPTLLVGVLVFAVAMAAGSGGPVVAVLVGLLLFLVLVVGYLAVVPAFALSNTTVVLERVGPIAALRRGFDLQRPGFWRVLGILLLSSLIVGVIAIIVSIPFAVGGMIIDDGADTDNLAGATLASLAIVSIGTTISQIITAPFMAGVQALLYVDQRMRNEQFDAVLRDEAMRRWQTGAPGVPTDLLWQHKPQPAPSWY</sequence>
<feature type="transmembrane region" description="Helical" evidence="2">
    <location>
        <begin position="299"/>
        <end position="326"/>
    </location>
</feature>
<organism evidence="4 5">
    <name type="scientific">Tsukamurella pulmonis</name>
    <dbReference type="NCBI Taxonomy" id="47312"/>
    <lineage>
        <taxon>Bacteria</taxon>
        <taxon>Bacillati</taxon>
        <taxon>Actinomycetota</taxon>
        <taxon>Actinomycetes</taxon>
        <taxon>Mycobacteriales</taxon>
        <taxon>Tsukamurellaceae</taxon>
        <taxon>Tsukamurella</taxon>
    </lineage>
</organism>
<feature type="compositionally biased region" description="Low complexity" evidence="1">
    <location>
        <begin position="17"/>
        <end position="34"/>
    </location>
</feature>
<feature type="transmembrane region" description="Helical" evidence="2">
    <location>
        <begin position="208"/>
        <end position="240"/>
    </location>
</feature>
<dbReference type="InterPro" id="IPR057169">
    <property type="entry name" value="DUF7847"/>
</dbReference>
<dbReference type="Pfam" id="PF25231">
    <property type="entry name" value="DUF7847"/>
    <property type="match status" value="1"/>
</dbReference>
<evidence type="ECO:0000313" key="5">
    <source>
        <dbReference type="Proteomes" id="UP000183053"/>
    </source>
</evidence>
<evidence type="ECO:0000256" key="2">
    <source>
        <dbReference type="SAM" id="Phobius"/>
    </source>
</evidence>
<keyword evidence="2" id="KW-0472">Membrane</keyword>
<evidence type="ECO:0000313" key="4">
    <source>
        <dbReference type="EMBL" id="SDQ76251.1"/>
    </source>
</evidence>
<feature type="transmembrane region" description="Helical" evidence="2">
    <location>
        <begin position="346"/>
        <end position="375"/>
    </location>
</feature>
<feature type="transmembrane region" description="Helical" evidence="2">
    <location>
        <begin position="157"/>
        <end position="187"/>
    </location>
</feature>
<reference evidence="5" key="1">
    <citation type="submission" date="2016-10" db="EMBL/GenBank/DDBJ databases">
        <authorList>
            <person name="Varghese N."/>
            <person name="Submissions S."/>
        </authorList>
    </citation>
    <scope>NUCLEOTIDE SEQUENCE [LARGE SCALE GENOMIC DNA]</scope>
    <source>
        <strain evidence="5">DSM 44142</strain>
    </source>
</reference>
<keyword evidence="2" id="KW-0812">Transmembrane</keyword>
<evidence type="ECO:0000259" key="3">
    <source>
        <dbReference type="Pfam" id="PF25231"/>
    </source>
</evidence>
<keyword evidence="5" id="KW-1185">Reference proteome</keyword>
<feature type="compositionally biased region" description="Pro residues" evidence="1">
    <location>
        <begin position="35"/>
        <end position="45"/>
    </location>
</feature>